<dbReference type="PANTHER" id="PTHR46663:SF2">
    <property type="entry name" value="GGDEF DOMAIN-CONTAINING PROTEIN"/>
    <property type="match status" value="1"/>
</dbReference>
<dbReference type="HOGENOM" id="CLU_000445_11_4_4"/>
<evidence type="ECO:0000313" key="3">
    <source>
        <dbReference type="EMBL" id="CAL60973.1"/>
    </source>
</evidence>
<evidence type="ECO:0000259" key="2">
    <source>
        <dbReference type="PROSITE" id="PS50887"/>
    </source>
</evidence>
<accession>A4G386</accession>
<gene>
    <name evidence="3" type="ordered locus">HEAR0780</name>
</gene>
<feature type="compositionally biased region" description="Polar residues" evidence="1">
    <location>
        <begin position="26"/>
        <end position="41"/>
    </location>
</feature>
<dbReference type="InterPro" id="IPR000160">
    <property type="entry name" value="GGDEF_dom"/>
</dbReference>
<sequence>MTFDRRCSGIADRRDFLTEGILPAETPTSDSSKSENSMNTSVKLTTESLNQQLVQANENLVIASIKCQTIAENLEKSSAKMMHLANHDFLTELPNRMQLNDRIGQAILLAKRDNSKLAILFLDLDKFKAVNDVYGHGMGDKLLQAVAARLQIAIRSSDTASRHGGDEFILLLSRIGDKDSLCRTIKKIQHIVSASYLIAETNISIGSAIGVSIFPEHGEDTQTLIHCADIAMYNAKQRGTNQYEIFSPDIHNPAKASLE</sequence>
<reference evidence="3 4" key="1">
    <citation type="journal article" date="2007" name="PLoS Genet.">
        <title>A tale of two oxidation states: bacterial colonization of arsenic-rich environments.</title>
        <authorList>
            <person name="Muller D."/>
            <person name="Medigue C."/>
            <person name="Koechler S."/>
            <person name="Barbe V."/>
            <person name="Barakat M."/>
            <person name="Talla E."/>
            <person name="Bonnefoy V."/>
            <person name="Krin E."/>
            <person name="Arsene-Ploetze F."/>
            <person name="Carapito C."/>
            <person name="Chandler M."/>
            <person name="Cournoyer B."/>
            <person name="Cruveiller S."/>
            <person name="Dossat C."/>
            <person name="Duval S."/>
            <person name="Heymann M."/>
            <person name="Leize E."/>
            <person name="Lieutaud A."/>
            <person name="Lievremont D."/>
            <person name="Makita Y."/>
            <person name="Mangenot S."/>
            <person name="Nitschke W."/>
            <person name="Ortet P."/>
            <person name="Perdrial N."/>
            <person name="Schoepp B."/>
            <person name="Siguier N."/>
            <person name="Simeonova D.D."/>
            <person name="Rouy Z."/>
            <person name="Segurens B."/>
            <person name="Turlin E."/>
            <person name="Vallenet D."/>
            <person name="Van Dorsselaer A."/>
            <person name="Weiss S."/>
            <person name="Weissenbach J."/>
            <person name="Lett M.C."/>
            <person name="Danchin A."/>
            <person name="Bertin P.N."/>
        </authorList>
    </citation>
    <scope>NUCLEOTIDE SEQUENCE [LARGE SCALE GENOMIC DNA]</scope>
    <source>
        <strain evidence="4">ULPAs1</strain>
    </source>
</reference>
<dbReference type="InterPro" id="IPR052163">
    <property type="entry name" value="DGC-Regulatory_Protein"/>
</dbReference>
<dbReference type="EMBL" id="CU207211">
    <property type="protein sequence ID" value="CAL60973.1"/>
    <property type="molecule type" value="Genomic_DNA"/>
</dbReference>
<dbReference type="InterPro" id="IPR043128">
    <property type="entry name" value="Rev_trsase/Diguanyl_cyclase"/>
</dbReference>
<dbReference type="OrthoDB" id="9802500at2"/>
<dbReference type="NCBIfam" id="TIGR00254">
    <property type="entry name" value="GGDEF"/>
    <property type="match status" value="1"/>
</dbReference>
<dbReference type="PANTHER" id="PTHR46663">
    <property type="entry name" value="DIGUANYLATE CYCLASE DGCT-RELATED"/>
    <property type="match status" value="1"/>
</dbReference>
<evidence type="ECO:0000313" key="4">
    <source>
        <dbReference type="Proteomes" id="UP000006697"/>
    </source>
</evidence>
<dbReference type="FunFam" id="3.30.70.270:FF:000001">
    <property type="entry name" value="Diguanylate cyclase domain protein"/>
    <property type="match status" value="1"/>
</dbReference>
<proteinExistence type="predicted"/>
<dbReference type="GO" id="GO:0003824">
    <property type="term" value="F:catalytic activity"/>
    <property type="evidence" value="ECO:0007669"/>
    <property type="project" value="UniProtKB-ARBA"/>
</dbReference>
<dbReference type="AlphaFoldDB" id="A4G386"/>
<dbReference type="SUPFAM" id="SSF55073">
    <property type="entry name" value="Nucleotide cyclase"/>
    <property type="match status" value="1"/>
</dbReference>
<dbReference type="Gene3D" id="3.30.70.270">
    <property type="match status" value="1"/>
</dbReference>
<protein>
    <recommendedName>
        <fullName evidence="2">GGDEF domain-containing protein</fullName>
    </recommendedName>
</protein>
<dbReference type="CDD" id="cd01949">
    <property type="entry name" value="GGDEF"/>
    <property type="match status" value="1"/>
</dbReference>
<dbReference type="Proteomes" id="UP000006697">
    <property type="component" value="Chromosome"/>
</dbReference>
<dbReference type="SMART" id="SM00267">
    <property type="entry name" value="GGDEF"/>
    <property type="match status" value="1"/>
</dbReference>
<evidence type="ECO:0000256" key="1">
    <source>
        <dbReference type="SAM" id="MobiDB-lite"/>
    </source>
</evidence>
<name>A4G386_HERAR</name>
<dbReference type="Pfam" id="PF00990">
    <property type="entry name" value="GGDEF"/>
    <property type="match status" value="1"/>
</dbReference>
<keyword evidence="4" id="KW-1185">Reference proteome</keyword>
<organism evidence="3 4">
    <name type="scientific">Herminiimonas arsenicoxydans</name>
    <dbReference type="NCBI Taxonomy" id="204773"/>
    <lineage>
        <taxon>Bacteria</taxon>
        <taxon>Pseudomonadati</taxon>
        <taxon>Pseudomonadota</taxon>
        <taxon>Betaproteobacteria</taxon>
        <taxon>Burkholderiales</taxon>
        <taxon>Oxalobacteraceae</taxon>
        <taxon>Herminiimonas</taxon>
    </lineage>
</organism>
<feature type="region of interest" description="Disordered" evidence="1">
    <location>
        <begin position="21"/>
        <end position="41"/>
    </location>
</feature>
<dbReference type="PROSITE" id="PS50887">
    <property type="entry name" value="GGDEF"/>
    <property type="match status" value="1"/>
</dbReference>
<dbReference type="STRING" id="204773.HEAR0780"/>
<dbReference type="InterPro" id="IPR029787">
    <property type="entry name" value="Nucleotide_cyclase"/>
</dbReference>
<dbReference type="KEGG" id="har:HEAR0780"/>
<feature type="domain" description="GGDEF" evidence="2">
    <location>
        <begin position="115"/>
        <end position="248"/>
    </location>
</feature>
<dbReference type="eggNOG" id="COG2199">
    <property type="taxonomic scope" value="Bacteria"/>
</dbReference>